<keyword evidence="1" id="KW-0805">Transcription regulation</keyword>
<dbReference type="RefSeq" id="WP_203704673.1">
    <property type="nucleotide sequence ID" value="NZ_BAAALU010000009.1"/>
</dbReference>
<reference evidence="5 6" key="1">
    <citation type="submission" date="2021-01" db="EMBL/GenBank/DDBJ databases">
        <title>Whole genome shotgun sequence of Asanoa iriomotensis NBRC 100142.</title>
        <authorList>
            <person name="Komaki H."/>
            <person name="Tamura T."/>
        </authorList>
    </citation>
    <scope>NUCLEOTIDE SEQUENCE [LARGE SCALE GENOMIC DNA]</scope>
    <source>
        <strain evidence="5 6">NBRC 100142</strain>
    </source>
</reference>
<gene>
    <name evidence="5" type="ORF">Air01nite_43410</name>
</gene>
<evidence type="ECO:0000256" key="3">
    <source>
        <dbReference type="ARBA" id="ARBA00023163"/>
    </source>
</evidence>
<dbReference type="InterPro" id="IPR036390">
    <property type="entry name" value="WH_DNA-bd_sf"/>
</dbReference>
<dbReference type="NCBIfam" id="NF033788">
    <property type="entry name" value="HTH_metalloreg"/>
    <property type="match status" value="1"/>
</dbReference>
<dbReference type="InterPro" id="IPR001845">
    <property type="entry name" value="HTH_ArsR_DNA-bd_dom"/>
</dbReference>
<dbReference type="PROSITE" id="PS50987">
    <property type="entry name" value="HTH_ARSR_2"/>
    <property type="match status" value="1"/>
</dbReference>
<feature type="domain" description="HTH arsR-type" evidence="4">
    <location>
        <begin position="1"/>
        <end position="89"/>
    </location>
</feature>
<dbReference type="Proteomes" id="UP000624325">
    <property type="component" value="Unassembled WGS sequence"/>
</dbReference>
<dbReference type="PRINTS" id="PR00778">
    <property type="entry name" value="HTHARSR"/>
</dbReference>
<organism evidence="5 6">
    <name type="scientific">Asanoa iriomotensis</name>
    <dbReference type="NCBI Taxonomy" id="234613"/>
    <lineage>
        <taxon>Bacteria</taxon>
        <taxon>Bacillati</taxon>
        <taxon>Actinomycetota</taxon>
        <taxon>Actinomycetes</taxon>
        <taxon>Micromonosporales</taxon>
        <taxon>Micromonosporaceae</taxon>
        <taxon>Asanoa</taxon>
    </lineage>
</organism>
<keyword evidence="6" id="KW-1185">Reference proteome</keyword>
<dbReference type="InterPro" id="IPR011991">
    <property type="entry name" value="ArsR-like_HTH"/>
</dbReference>
<dbReference type="PANTHER" id="PTHR33154:SF33">
    <property type="entry name" value="TRANSCRIPTIONAL REPRESSOR SDPR"/>
    <property type="match status" value="1"/>
</dbReference>
<evidence type="ECO:0000256" key="2">
    <source>
        <dbReference type="ARBA" id="ARBA00023125"/>
    </source>
</evidence>
<dbReference type="CDD" id="cd00090">
    <property type="entry name" value="HTH_ARSR"/>
    <property type="match status" value="1"/>
</dbReference>
<name>A0ABQ4C633_9ACTN</name>
<keyword evidence="2" id="KW-0238">DNA-binding</keyword>
<dbReference type="InterPro" id="IPR051081">
    <property type="entry name" value="HTH_MetalResp_TranReg"/>
</dbReference>
<dbReference type="Pfam" id="PF01022">
    <property type="entry name" value="HTH_5"/>
    <property type="match status" value="1"/>
</dbReference>
<evidence type="ECO:0000256" key="1">
    <source>
        <dbReference type="ARBA" id="ARBA00023015"/>
    </source>
</evidence>
<dbReference type="SUPFAM" id="SSF46785">
    <property type="entry name" value="Winged helix' DNA-binding domain"/>
    <property type="match status" value="1"/>
</dbReference>
<protein>
    <submittedName>
        <fullName evidence="5">HTH-type transcriptional regulator</fullName>
    </submittedName>
</protein>
<dbReference type="PANTHER" id="PTHR33154">
    <property type="entry name" value="TRANSCRIPTIONAL REGULATOR, ARSR FAMILY"/>
    <property type="match status" value="1"/>
</dbReference>
<evidence type="ECO:0000313" key="6">
    <source>
        <dbReference type="Proteomes" id="UP000624325"/>
    </source>
</evidence>
<proteinExistence type="predicted"/>
<dbReference type="SMART" id="SM00418">
    <property type="entry name" value="HTH_ARSR"/>
    <property type="match status" value="1"/>
</dbReference>
<evidence type="ECO:0000259" key="4">
    <source>
        <dbReference type="PROSITE" id="PS50987"/>
    </source>
</evidence>
<keyword evidence="3" id="KW-0804">Transcription</keyword>
<comment type="caution">
    <text evidence="5">The sequence shown here is derived from an EMBL/GenBank/DDBJ whole genome shotgun (WGS) entry which is preliminary data.</text>
</comment>
<dbReference type="Gene3D" id="1.10.10.10">
    <property type="entry name" value="Winged helix-like DNA-binding domain superfamily/Winged helix DNA-binding domain"/>
    <property type="match status" value="1"/>
</dbReference>
<evidence type="ECO:0000313" key="5">
    <source>
        <dbReference type="EMBL" id="GIF58246.1"/>
    </source>
</evidence>
<sequence length="101" mass="11066">MATYQAWEALGDPSRFAIVAALAERPQAVGELAATLPISRPAVSQHLKVLKSAGLVTDRADGTRRIYRLNPTGVAALRDQLDTFWARALSSYQEITEEEKP</sequence>
<dbReference type="InterPro" id="IPR036388">
    <property type="entry name" value="WH-like_DNA-bd_sf"/>
</dbReference>
<accession>A0ABQ4C633</accession>
<dbReference type="EMBL" id="BONC01000031">
    <property type="protein sequence ID" value="GIF58246.1"/>
    <property type="molecule type" value="Genomic_DNA"/>
</dbReference>